<gene>
    <name evidence="1" type="ORF">PLICRDRAFT_33126</name>
</gene>
<evidence type="ECO:0000313" key="1">
    <source>
        <dbReference type="EMBL" id="KII83007.1"/>
    </source>
</evidence>
<protein>
    <recommendedName>
        <fullName evidence="3">F-box domain-containing protein</fullName>
    </recommendedName>
</protein>
<dbReference type="HOGENOM" id="CLU_021164_0_3_1"/>
<dbReference type="InterPro" id="IPR032675">
    <property type="entry name" value="LRR_dom_sf"/>
</dbReference>
<dbReference type="AlphaFoldDB" id="A0A0C9SPU8"/>
<dbReference type="Gene3D" id="3.80.10.10">
    <property type="entry name" value="Ribonuclease Inhibitor"/>
    <property type="match status" value="1"/>
</dbReference>
<evidence type="ECO:0008006" key="3">
    <source>
        <dbReference type="Google" id="ProtNLM"/>
    </source>
</evidence>
<dbReference type="OrthoDB" id="3054858at2759"/>
<sequence>MRCLLIDELLINVLEEVKRAEGGHGDLAAAARVCSWISKTALDVLWHSQTSVMPLWKTLGGAVEEINGGEQRHGREDDKTRPQRRLKLISAITDARWRRLTSYGERIRILHIPYEEGRADIPYPFSTVDLLTVAHNGHDLPVTKRLLELNMRGGSTQVLTAPLYLATTLRKMELPMGRTGSSAAGERTLLGNIVRKYHELTKLSISGLGLDLDDCEALAAREGRLDLACGHVSGEGWQRLSKSRGLRVLRMSCWEFGQTSFGNEVKVWGGQRATDERYFAGLEELSARCTRIADATAMLEGGELRRLKKLVVYRGERAHKADREACNGFFEAVGKSCKVDALECVMVGQNCRPWRVKKTGSLEGVGVGLSTMGPLLSFERMRILWVDLGAVYDLDDADLERMARAWPRMESLAIGGDFGWKNKSRVTLRGLRSLAKHCVELKDLSLRVDATIRPEYQLNEDDVTSNYNVIGLTLGNSPIHDEPQEVAKELCKIMPRLISIMSWYDCDGWDTLGVRMDNTEDDEIKTYYNGWQRVEEAIVSGELWTPEQRAHLGR</sequence>
<name>A0A0C9SPU8_PLICR</name>
<accession>A0A0C9SPU8</accession>
<keyword evidence="2" id="KW-1185">Reference proteome</keyword>
<reference evidence="1 2" key="1">
    <citation type="submission" date="2014-06" db="EMBL/GenBank/DDBJ databases">
        <title>Evolutionary Origins and Diversification of the Mycorrhizal Mutualists.</title>
        <authorList>
            <consortium name="DOE Joint Genome Institute"/>
            <consortium name="Mycorrhizal Genomics Consortium"/>
            <person name="Kohler A."/>
            <person name="Kuo A."/>
            <person name="Nagy L.G."/>
            <person name="Floudas D."/>
            <person name="Copeland A."/>
            <person name="Barry K.W."/>
            <person name="Cichocki N."/>
            <person name="Veneault-Fourrey C."/>
            <person name="LaButti K."/>
            <person name="Lindquist E.A."/>
            <person name="Lipzen A."/>
            <person name="Lundell T."/>
            <person name="Morin E."/>
            <person name="Murat C."/>
            <person name="Riley R."/>
            <person name="Ohm R."/>
            <person name="Sun H."/>
            <person name="Tunlid A."/>
            <person name="Henrissat B."/>
            <person name="Grigoriev I.V."/>
            <person name="Hibbett D.S."/>
            <person name="Martin F."/>
        </authorList>
    </citation>
    <scope>NUCLEOTIDE SEQUENCE [LARGE SCALE GENOMIC DNA]</scope>
    <source>
        <strain evidence="1 2">FD-325 SS-3</strain>
    </source>
</reference>
<evidence type="ECO:0000313" key="2">
    <source>
        <dbReference type="Proteomes" id="UP000053263"/>
    </source>
</evidence>
<dbReference type="Proteomes" id="UP000053263">
    <property type="component" value="Unassembled WGS sequence"/>
</dbReference>
<proteinExistence type="predicted"/>
<organism evidence="1 2">
    <name type="scientific">Plicaturopsis crispa FD-325 SS-3</name>
    <dbReference type="NCBI Taxonomy" id="944288"/>
    <lineage>
        <taxon>Eukaryota</taxon>
        <taxon>Fungi</taxon>
        <taxon>Dikarya</taxon>
        <taxon>Basidiomycota</taxon>
        <taxon>Agaricomycotina</taxon>
        <taxon>Agaricomycetes</taxon>
        <taxon>Agaricomycetidae</taxon>
        <taxon>Amylocorticiales</taxon>
        <taxon>Amylocorticiaceae</taxon>
        <taxon>Plicatura</taxon>
        <taxon>Plicaturopsis crispa</taxon>
    </lineage>
</organism>
<dbReference type="EMBL" id="KN832588">
    <property type="protein sequence ID" value="KII83007.1"/>
    <property type="molecule type" value="Genomic_DNA"/>
</dbReference>